<accession>A0A0N4WMR3</accession>
<reference evidence="2 3" key="2">
    <citation type="submission" date="2018-11" db="EMBL/GenBank/DDBJ databases">
        <authorList>
            <consortium name="Pathogen Informatics"/>
        </authorList>
    </citation>
    <scope>NUCLEOTIDE SEQUENCE [LARGE SCALE GENOMIC DNA]</scope>
    <source>
        <strain evidence="2 3">MHpl1</strain>
    </source>
</reference>
<proteinExistence type="predicted"/>
<name>A0A0N4WMR3_HAEPC</name>
<evidence type="ECO:0000313" key="3">
    <source>
        <dbReference type="Proteomes" id="UP000268014"/>
    </source>
</evidence>
<sequence>MRCGGSVNHTKSVCVPFGIAIAGMFSLLWEKDGLEWVVYPDKEEAHLNPPFDSGGISWPIAVISWYNSVFGIESRSDFARTWPVTH</sequence>
<dbReference type="AlphaFoldDB" id="A0A0N4WMR3"/>
<dbReference type="WBParaSite" id="HPLM_0001251501-mRNA-1">
    <property type="protein sequence ID" value="HPLM_0001251501-mRNA-1"/>
    <property type="gene ID" value="HPLM_0001251501"/>
</dbReference>
<keyword evidence="1" id="KW-0812">Transmembrane</keyword>
<feature type="transmembrane region" description="Helical" evidence="1">
    <location>
        <begin position="12"/>
        <end position="29"/>
    </location>
</feature>
<keyword evidence="3" id="KW-1185">Reference proteome</keyword>
<keyword evidence="1" id="KW-0472">Membrane</keyword>
<dbReference type="EMBL" id="UZAF01017887">
    <property type="protein sequence ID" value="VDO45868.1"/>
    <property type="molecule type" value="Genomic_DNA"/>
</dbReference>
<dbReference type="Proteomes" id="UP000268014">
    <property type="component" value="Unassembled WGS sequence"/>
</dbReference>
<reference evidence="4" key="1">
    <citation type="submission" date="2017-02" db="UniProtKB">
        <authorList>
            <consortium name="WormBaseParasite"/>
        </authorList>
    </citation>
    <scope>IDENTIFICATION</scope>
</reference>
<keyword evidence="1" id="KW-1133">Transmembrane helix</keyword>
<evidence type="ECO:0000313" key="2">
    <source>
        <dbReference type="EMBL" id="VDO45868.1"/>
    </source>
</evidence>
<organism evidence="4">
    <name type="scientific">Haemonchus placei</name>
    <name type="common">Barber's pole worm</name>
    <dbReference type="NCBI Taxonomy" id="6290"/>
    <lineage>
        <taxon>Eukaryota</taxon>
        <taxon>Metazoa</taxon>
        <taxon>Ecdysozoa</taxon>
        <taxon>Nematoda</taxon>
        <taxon>Chromadorea</taxon>
        <taxon>Rhabditida</taxon>
        <taxon>Rhabditina</taxon>
        <taxon>Rhabditomorpha</taxon>
        <taxon>Strongyloidea</taxon>
        <taxon>Trichostrongylidae</taxon>
        <taxon>Haemonchus</taxon>
    </lineage>
</organism>
<protein>
    <submittedName>
        <fullName evidence="4">Secreted protein</fullName>
    </submittedName>
</protein>
<evidence type="ECO:0000313" key="4">
    <source>
        <dbReference type="WBParaSite" id="HPLM_0001251501-mRNA-1"/>
    </source>
</evidence>
<evidence type="ECO:0000256" key="1">
    <source>
        <dbReference type="SAM" id="Phobius"/>
    </source>
</evidence>
<gene>
    <name evidence="2" type="ORF">HPLM_LOCUS12507</name>
</gene>